<evidence type="ECO:0000313" key="1">
    <source>
        <dbReference type="EMBL" id="GAT61919.1"/>
    </source>
</evidence>
<comment type="caution">
    <text evidence="1">The sequence shown here is derived from an EMBL/GenBank/DDBJ whole genome shotgun (WGS) entry which is preliminary data.</text>
</comment>
<dbReference type="AlphaFoldDB" id="A0A170YMS2"/>
<sequence>MKILSSFLVLVLLITGCQKQNNKLTSVHYSQSGDTLSFRALNHKSDYENLREAINTGNPIRYDCVNDSPYGTCFLIDLIMANKYHYAGAYESVYYHYMSPNFNTSEWNALDTISQHRALYYLKRAAEAGNNNSQDILGHLYLNGNALPKDIKAGEYWIKQPKEKKEGIAQQRCWFWREKRHLIYTQKY</sequence>
<protein>
    <recommendedName>
        <fullName evidence="3">Sel1 repeat-containing protein</fullName>
    </recommendedName>
</protein>
<evidence type="ECO:0000313" key="2">
    <source>
        <dbReference type="Proteomes" id="UP000076586"/>
    </source>
</evidence>
<dbReference type="Proteomes" id="UP000076586">
    <property type="component" value="Unassembled WGS sequence"/>
</dbReference>
<dbReference type="EMBL" id="BDCR01000001">
    <property type="protein sequence ID" value="GAT61919.1"/>
    <property type="molecule type" value="Genomic_DNA"/>
</dbReference>
<dbReference type="InterPro" id="IPR011990">
    <property type="entry name" value="TPR-like_helical_dom_sf"/>
</dbReference>
<gene>
    <name evidence="1" type="ORF">PJIAN_1506</name>
</gene>
<organism evidence="1 2">
    <name type="scientific">Paludibacter jiangxiensis</name>
    <dbReference type="NCBI Taxonomy" id="681398"/>
    <lineage>
        <taxon>Bacteria</taxon>
        <taxon>Pseudomonadati</taxon>
        <taxon>Bacteroidota</taxon>
        <taxon>Bacteroidia</taxon>
        <taxon>Bacteroidales</taxon>
        <taxon>Paludibacteraceae</taxon>
        <taxon>Paludibacter</taxon>
    </lineage>
</organism>
<dbReference type="PROSITE" id="PS51257">
    <property type="entry name" value="PROKAR_LIPOPROTEIN"/>
    <property type="match status" value="1"/>
</dbReference>
<evidence type="ECO:0008006" key="3">
    <source>
        <dbReference type="Google" id="ProtNLM"/>
    </source>
</evidence>
<dbReference type="Gene3D" id="1.25.40.10">
    <property type="entry name" value="Tetratricopeptide repeat domain"/>
    <property type="match status" value="1"/>
</dbReference>
<keyword evidence="2" id="KW-1185">Reference proteome</keyword>
<proteinExistence type="predicted"/>
<accession>A0A170YMS2</accession>
<reference evidence="2" key="1">
    <citation type="submission" date="2016-04" db="EMBL/GenBank/DDBJ databases">
        <title>Draft genome sequence of Paludibacter jiangxiensis strain NM7.</title>
        <authorList>
            <person name="Qiu Y."/>
            <person name="Matsuura N."/>
            <person name="Ohashi A."/>
            <person name="Tourlousse M.D."/>
            <person name="Sekiguchi Y."/>
        </authorList>
    </citation>
    <scope>NUCLEOTIDE SEQUENCE [LARGE SCALE GENOMIC DNA]</scope>
    <source>
        <strain evidence="2">NM7</strain>
    </source>
</reference>
<name>A0A170YMS2_9BACT</name>
<dbReference type="SUPFAM" id="SSF81901">
    <property type="entry name" value="HCP-like"/>
    <property type="match status" value="1"/>
</dbReference>
<dbReference type="STRING" id="681398.PJIAN_1506"/>
<reference evidence="2" key="2">
    <citation type="journal article" date="2017" name="Genome Announc.">
        <title>Draft genome sequence of Paludibacter jiangxiensis NM7(T), a propionate-producing fermentative bacterium.</title>
        <authorList>
            <person name="Qiu Y.-L."/>
            <person name="Tourlousse D.M."/>
            <person name="Matsuura N."/>
            <person name="Ohashi A."/>
            <person name="Sekiguchi Y."/>
        </authorList>
    </citation>
    <scope>NUCLEOTIDE SEQUENCE [LARGE SCALE GENOMIC DNA]</scope>
    <source>
        <strain evidence="2">NM7</strain>
    </source>
</reference>